<evidence type="ECO:0000256" key="1">
    <source>
        <dbReference type="ARBA" id="ARBA00004141"/>
    </source>
</evidence>
<evidence type="ECO:0000256" key="2">
    <source>
        <dbReference type="ARBA" id="ARBA00008577"/>
    </source>
</evidence>
<keyword evidence="8" id="KW-1185">Reference proteome</keyword>
<dbReference type="Pfam" id="PF06241">
    <property type="entry name" value="Castor_Poll_mid"/>
    <property type="match status" value="2"/>
</dbReference>
<reference evidence="7 8" key="1">
    <citation type="journal article" date="2023" name="Plants (Basel)">
        <title>Bridging the Gap: Combining Genomics and Transcriptomics Approaches to Understand Stylosanthes scabra, an Orphan Legume from the Brazilian Caatinga.</title>
        <authorList>
            <person name="Ferreira-Neto J.R.C."/>
            <person name="da Silva M.D."/>
            <person name="Binneck E."/>
            <person name="de Melo N.F."/>
            <person name="da Silva R.H."/>
            <person name="de Melo A.L.T.M."/>
            <person name="Pandolfi V."/>
            <person name="Bustamante F.O."/>
            <person name="Brasileiro-Vidal A.C."/>
            <person name="Benko-Iseppon A.M."/>
        </authorList>
    </citation>
    <scope>NUCLEOTIDE SEQUENCE [LARGE SCALE GENOMIC DNA]</scope>
    <source>
        <tissue evidence="7">Leaves</tissue>
    </source>
</reference>
<keyword evidence="3" id="KW-0812">Transmembrane</keyword>
<evidence type="ECO:0000313" key="8">
    <source>
        <dbReference type="Proteomes" id="UP001341840"/>
    </source>
</evidence>
<keyword evidence="4" id="KW-1133">Transmembrane helix</keyword>
<evidence type="ECO:0000256" key="4">
    <source>
        <dbReference type="ARBA" id="ARBA00022989"/>
    </source>
</evidence>
<accession>A0ABU6R6X5</accession>
<name>A0ABU6R6X5_9FABA</name>
<protein>
    <recommendedName>
        <fullName evidence="6">RCK N-terminal domain-containing protein</fullName>
    </recommendedName>
</protein>
<dbReference type="PANTHER" id="PTHR31563">
    <property type="entry name" value="ION CHANNEL POLLUX-RELATED"/>
    <property type="match status" value="1"/>
</dbReference>
<keyword evidence="5" id="KW-0472">Membrane</keyword>
<dbReference type="InterPro" id="IPR003148">
    <property type="entry name" value="RCK_N"/>
</dbReference>
<dbReference type="Proteomes" id="UP001341840">
    <property type="component" value="Unassembled WGS sequence"/>
</dbReference>
<dbReference type="PROSITE" id="PS51201">
    <property type="entry name" value="RCK_N"/>
    <property type="match status" value="1"/>
</dbReference>
<proteinExistence type="inferred from homology"/>
<dbReference type="PANTHER" id="PTHR31563:SF13">
    <property type="entry name" value="ION CHANNEL POLLUX-LIKE 1-RELATED"/>
    <property type="match status" value="1"/>
</dbReference>
<dbReference type="EMBL" id="JASCZI010030244">
    <property type="protein sequence ID" value="MED6119682.1"/>
    <property type="molecule type" value="Genomic_DNA"/>
</dbReference>
<evidence type="ECO:0000313" key="7">
    <source>
        <dbReference type="EMBL" id="MED6119682.1"/>
    </source>
</evidence>
<comment type="similarity">
    <text evidence="2">Belongs to the castor/pollux (TC 1.A.1.23) family.</text>
</comment>
<gene>
    <name evidence="7" type="ORF">PIB30_013799</name>
</gene>
<evidence type="ECO:0000259" key="6">
    <source>
        <dbReference type="PROSITE" id="PS51201"/>
    </source>
</evidence>
<dbReference type="InterPro" id="IPR044849">
    <property type="entry name" value="CASTOR/POLLUX/SYM8-like"/>
</dbReference>
<organism evidence="7 8">
    <name type="scientific">Stylosanthes scabra</name>
    <dbReference type="NCBI Taxonomy" id="79078"/>
    <lineage>
        <taxon>Eukaryota</taxon>
        <taxon>Viridiplantae</taxon>
        <taxon>Streptophyta</taxon>
        <taxon>Embryophyta</taxon>
        <taxon>Tracheophyta</taxon>
        <taxon>Spermatophyta</taxon>
        <taxon>Magnoliopsida</taxon>
        <taxon>eudicotyledons</taxon>
        <taxon>Gunneridae</taxon>
        <taxon>Pentapetalae</taxon>
        <taxon>rosids</taxon>
        <taxon>fabids</taxon>
        <taxon>Fabales</taxon>
        <taxon>Fabaceae</taxon>
        <taxon>Papilionoideae</taxon>
        <taxon>50 kb inversion clade</taxon>
        <taxon>dalbergioids sensu lato</taxon>
        <taxon>Dalbergieae</taxon>
        <taxon>Pterocarpus clade</taxon>
        <taxon>Stylosanthes</taxon>
    </lineage>
</organism>
<evidence type="ECO:0000256" key="3">
    <source>
        <dbReference type="ARBA" id="ARBA00022692"/>
    </source>
</evidence>
<evidence type="ECO:0000256" key="5">
    <source>
        <dbReference type="ARBA" id="ARBA00023136"/>
    </source>
</evidence>
<comment type="subcellular location">
    <subcellularLocation>
        <location evidence="1">Membrane</location>
        <topology evidence="1">Multi-pass membrane protein</topology>
    </subcellularLocation>
</comment>
<comment type="caution">
    <text evidence="7">The sequence shown here is derived from an EMBL/GenBank/DDBJ whole genome shotgun (WGS) entry which is preliminary data.</text>
</comment>
<dbReference type="InterPro" id="IPR010420">
    <property type="entry name" value="CASTOR/POLLUX/SYM8_dom"/>
</dbReference>
<sequence>MRRQRILLMADLPRKKIDKLADRFTKGLQHIDILSKSCSLTLTESFERAAANKARAIVILPPKGDRHEVDTGAFLSVLALQPIPNMDSVPTIVEVSSSVDSELLKSISGLKVEPVENVASKLFVQCSRQKGLIKIYKHLLNYQSTHLQAFRVAMNMIVFISLSLKSKLLVFKLVAENVFNLCSLPHLEGMTYSQIRHGFQEAVVCGLCRSGKIYFHPNDDEVMQKTDKVLLVGSLQSTKDVMVGTDEIQTPQVPENLELSKTRLANLAKFPKKSGSKASDTEQGPRECILLLGWRPNVIDMIQEYDNYLGPGSVLEILSDTSLEERVGHRELKNVHVSHRIGNPMDYETLKETILNIQSSMKDEDIPLSIAVIFDREWLLEGSFFTIKIS</sequence>
<feature type="domain" description="RCK N-terminal" evidence="6">
    <location>
        <begin position="1"/>
        <end position="116"/>
    </location>
</feature>